<dbReference type="Proteomes" id="UP000030645">
    <property type="component" value="Unassembled WGS sequence"/>
</dbReference>
<accession>W9QM02</accession>
<proteinExistence type="predicted"/>
<reference evidence="2" key="1">
    <citation type="submission" date="2013-01" db="EMBL/GenBank/DDBJ databases">
        <title>Draft Genome Sequence of a Mulberry Tree, Morus notabilis C.K. Schneid.</title>
        <authorList>
            <person name="He N."/>
            <person name="Zhao S."/>
        </authorList>
    </citation>
    <scope>NUCLEOTIDE SEQUENCE</scope>
</reference>
<dbReference type="AlphaFoldDB" id="W9QM02"/>
<gene>
    <name evidence="1" type="ORF">L484_012531</name>
</gene>
<evidence type="ECO:0000313" key="1">
    <source>
        <dbReference type="EMBL" id="EXB26543.1"/>
    </source>
</evidence>
<protein>
    <submittedName>
        <fullName evidence="1">Uncharacterized protein</fullName>
    </submittedName>
</protein>
<name>W9QM02_9ROSA</name>
<evidence type="ECO:0000313" key="2">
    <source>
        <dbReference type="Proteomes" id="UP000030645"/>
    </source>
</evidence>
<sequence>MNHDRTLIPWAAVDLPPATLERHRHRISGSAAGFRLDQIKPKLGGRFVGDSLQGGEGIPLPHNGVSAASNGCNITKRGIFANVLKYEG</sequence>
<keyword evidence="2" id="KW-1185">Reference proteome</keyword>
<organism evidence="1 2">
    <name type="scientific">Morus notabilis</name>
    <dbReference type="NCBI Taxonomy" id="981085"/>
    <lineage>
        <taxon>Eukaryota</taxon>
        <taxon>Viridiplantae</taxon>
        <taxon>Streptophyta</taxon>
        <taxon>Embryophyta</taxon>
        <taxon>Tracheophyta</taxon>
        <taxon>Spermatophyta</taxon>
        <taxon>Magnoliopsida</taxon>
        <taxon>eudicotyledons</taxon>
        <taxon>Gunneridae</taxon>
        <taxon>Pentapetalae</taxon>
        <taxon>rosids</taxon>
        <taxon>fabids</taxon>
        <taxon>Rosales</taxon>
        <taxon>Moraceae</taxon>
        <taxon>Moreae</taxon>
        <taxon>Morus</taxon>
    </lineage>
</organism>
<dbReference type="EMBL" id="KE343371">
    <property type="protein sequence ID" value="EXB26543.1"/>
    <property type="molecule type" value="Genomic_DNA"/>
</dbReference>